<dbReference type="Proteomes" id="UP000593573">
    <property type="component" value="Unassembled WGS sequence"/>
</dbReference>
<dbReference type="AlphaFoldDB" id="A0A7J8TT16"/>
<dbReference type="InterPro" id="IPR002156">
    <property type="entry name" value="RNaseH_domain"/>
</dbReference>
<protein>
    <recommendedName>
        <fullName evidence="1">RNase H type-1 domain-containing protein</fullName>
    </recommendedName>
</protein>
<reference evidence="2 3" key="1">
    <citation type="journal article" date="2019" name="Genome Biol. Evol.">
        <title>Insights into the evolution of the New World diploid cottons (Gossypium, subgenus Houzingenia) based on genome sequencing.</title>
        <authorList>
            <person name="Grover C.E."/>
            <person name="Arick M.A. 2nd"/>
            <person name="Thrash A."/>
            <person name="Conover J.L."/>
            <person name="Sanders W.S."/>
            <person name="Peterson D.G."/>
            <person name="Frelichowski J.E."/>
            <person name="Scheffler J.A."/>
            <person name="Scheffler B.E."/>
            <person name="Wendel J.F."/>
        </authorList>
    </citation>
    <scope>NUCLEOTIDE SEQUENCE [LARGE SCALE GENOMIC DNA]</scope>
    <source>
        <strain evidence="2">57</strain>
        <tissue evidence="2">Leaf</tissue>
    </source>
</reference>
<dbReference type="Gene3D" id="3.30.420.10">
    <property type="entry name" value="Ribonuclease H-like superfamily/Ribonuclease H"/>
    <property type="match status" value="1"/>
</dbReference>
<accession>A0A7J8TT16</accession>
<dbReference type="InterPro" id="IPR052929">
    <property type="entry name" value="RNase_H-like_EbsB-rel"/>
</dbReference>
<dbReference type="InterPro" id="IPR012337">
    <property type="entry name" value="RNaseH-like_sf"/>
</dbReference>
<dbReference type="OrthoDB" id="1906820at2759"/>
<feature type="domain" description="RNase H type-1" evidence="1">
    <location>
        <begin position="11"/>
        <end position="133"/>
    </location>
</feature>
<dbReference type="Pfam" id="PF13456">
    <property type="entry name" value="RVT_3"/>
    <property type="match status" value="1"/>
</dbReference>
<sequence>MKPSHGIVKVNFDAAVSSKKMGYGMIAQDSNGFLLGGGGGGGIVEINLHADYAKLKVFGENIIFSKAFKFNDIQFETNSVRLVNCINKKGKDITILGHRANEVCKQMANFNFSKFVWANRSCNRIVDFLCKKAIFNNFNSMFKVDYPSDIHDLVLKAVAVDYPVSTILAGYPISTVSMDYLVFTIPMNYPMFIALVDYAGCHN</sequence>
<evidence type="ECO:0000313" key="3">
    <source>
        <dbReference type="Proteomes" id="UP000593573"/>
    </source>
</evidence>
<proteinExistence type="predicted"/>
<dbReference type="EMBL" id="JABFAB010000002">
    <property type="protein sequence ID" value="MBA0641342.1"/>
    <property type="molecule type" value="Genomic_DNA"/>
</dbReference>
<gene>
    <name evidence="2" type="ORF">Goklo_025901</name>
</gene>
<dbReference type="GO" id="GO:0003676">
    <property type="term" value="F:nucleic acid binding"/>
    <property type="evidence" value="ECO:0007669"/>
    <property type="project" value="InterPro"/>
</dbReference>
<dbReference type="InterPro" id="IPR036397">
    <property type="entry name" value="RNaseH_sf"/>
</dbReference>
<dbReference type="SUPFAM" id="SSF53098">
    <property type="entry name" value="Ribonuclease H-like"/>
    <property type="match status" value="1"/>
</dbReference>
<evidence type="ECO:0000259" key="1">
    <source>
        <dbReference type="Pfam" id="PF13456"/>
    </source>
</evidence>
<keyword evidence="3" id="KW-1185">Reference proteome</keyword>
<organism evidence="2 3">
    <name type="scientific">Gossypium klotzschianum</name>
    <dbReference type="NCBI Taxonomy" id="34286"/>
    <lineage>
        <taxon>Eukaryota</taxon>
        <taxon>Viridiplantae</taxon>
        <taxon>Streptophyta</taxon>
        <taxon>Embryophyta</taxon>
        <taxon>Tracheophyta</taxon>
        <taxon>Spermatophyta</taxon>
        <taxon>Magnoliopsida</taxon>
        <taxon>eudicotyledons</taxon>
        <taxon>Gunneridae</taxon>
        <taxon>Pentapetalae</taxon>
        <taxon>rosids</taxon>
        <taxon>malvids</taxon>
        <taxon>Malvales</taxon>
        <taxon>Malvaceae</taxon>
        <taxon>Malvoideae</taxon>
        <taxon>Gossypium</taxon>
    </lineage>
</organism>
<dbReference type="PANTHER" id="PTHR47074">
    <property type="entry name" value="BNAC02G40300D PROTEIN"/>
    <property type="match status" value="1"/>
</dbReference>
<dbReference type="PANTHER" id="PTHR47074:SF48">
    <property type="entry name" value="POLYNUCLEOTIDYL TRANSFERASE, RIBONUCLEASE H-LIKE SUPERFAMILY PROTEIN"/>
    <property type="match status" value="1"/>
</dbReference>
<name>A0A7J8TT16_9ROSI</name>
<dbReference type="GO" id="GO:0004523">
    <property type="term" value="F:RNA-DNA hybrid ribonuclease activity"/>
    <property type="evidence" value="ECO:0007669"/>
    <property type="project" value="InterPro"/>
</dbReference>
<evidence type="ECO:0000313" key="2">
    <source>
        <dbReference type="EMBL" id="MBA0641342.1"/>
    </source>
</evidence>
<comment type="caution">
    <text evidence="2">The sequence shown here is derived from an EMBL/GenBank/DDBJ whole genome shotgun (WGS) entry which is preliminary data.</text>
</comment>